<feature type="binding site" evidence="12">
    <location>
        <position position="78"/>
    </location>
    <ligand>
        <name>Na(+)</name>
        <dbReference type="ChEBI" id="CHEBI:29101"/>
        <note>structural</note>
    </ligand>
</feature>
<feature type="transmembrane region" description="Helical" evidence="12">
    <location>
        <begin position="38"/>
        <end position="55"/>
    </location>
</feature>
<feature type="transmembrane region" description="Helical" evidence="12">
    <location>
        <begin position="67"/>
        <end position="91"/>
    </location>
</feature>
<keyword evidence="12" id="KW-0813">Transport</keyword>
<keyword evidence="14" id="KW-1185">Reference proteome</keyword>
<keyword evidence="9 12" id="KW-0407">Ion channel</keyword>
<dbReference type="PANTHER" id="PTHR28259">
    <property type="entry name" value="FLUORIDE EXPORT PROTEIN 1-RELATED"/>
    <property type="match status" value="1"/>
</dbReference>
<gene>
    <name evidence="12" type="primary">fluC</name>
    <name evidence="12" type="synonym">crcB</name>
    <name evidence="13" type="ORF">PHACT_01195</name>
</gene>
<evidence type="ECO:0000256" key="11">
    <source>
        <dbReference type="ARBA" id="ARBA00035585"/>
    </source>
</evidence>
<evidence type="ECO:0000256" key="6">
    <source>
        <dbReference type="ARBA" id="ARBA00023053"/>
    </source>
</evidence>
<keyword evidence="7 12" id="KW-0406">Ion transport</keyword>
<dbReference type="GO" id="GO:0062054">
    <property type="term" value="F:fluoride channel activity"/>
    <property type="evidence" value="ECO:0007669"/>
    <property type="project" value="UniProtKB-UniRule"/>
</dbReference>
<proteinExistence type="inferred from homology"/>
<accession>A0A1E8CI44</accession>
<dbReference type="GO" id="GO:0046872">
    <property type="term" value="F:metal ion binding"/>
    <property type="evidence" value="ECO:0007669"/>
    <property type="project" value="UniProtKB-KW"/>
</dbReference>
<dbReference type="InterPro" id="IPR003691">
    <property type="entry name" value="FluC"/>
</dbReference>
<keyword evidence="12" id="KW-0479">Metal-binding</keyword>
<dbReference type="EMBL" id="MASR01000001">
    <property type="protein sequence ID" value="OFE11927.1"/>
    <property type="molecule type" value="Genomic_DNA"/>
</dbReference>
<keyword evidence="2 12" id="KW-1003">Cell membrane</keyword>
<dbReference type="GO" id="GO:0005886">
    <property type="term" value="C:plasma membrane"/>
    <property type="evidence" value="ECO:0007669"/>
    <property type="project" value="UniProtKB-SubCell"/>
</dbReference>
<comment type="caution">
    <text evidence="13">The sequence shown here is derived from an EMBL/GenBank/DDBJ whole genome shotgun (WGS) entry which is preliminary data.</text>
</comment>
<dbReference type="Pfam" id="PF02537">
    <property type="entry name" value="CRCB"/>
    <property type="match status" value="1"/>
</dbReference>
<protein>
    <recommendedName>
        <fullName evidence="12">Fluoride-specific ion channel FluC</fullName>
    </recommendedName>
</protein>
<organism evidence="13 14">
    <name type="scientific">Pseudohongiella acticola</name>
    <dbReference type="NCBI Taxonomy" id="1524254"/>
    <lineage>
        <taxon>Bacteria</taxon>
        <taxon>Pseudomonadati</taxon>
        <taxon>Pseudomonadota</taxon>
        <taxon>Gammaproteobacteria</taxon>
        <taxon>Pseudomonadales</taxon>
        <taxon>Pseudohongiellaceae</taxon>
        <taxon>Pseudohongiella</taxon>
    </lineage>
</organism>
<evidence type="ECO:0000256" key="5">
    <source>
        <dbReference type="ARBA" id="ARBA00022989"/>
    </source>
</evidence>
<dbReference type="HAMAP" id="MF_00454">
    <property type="entry name" value="FluC"/>
    <property type="match status" value="1"/>
</dbReference>
<reference evidence="14" key="1">
    <citation type="submission" date="2016-07" db="EMBL/GenBank/DDBJ databases">
        <authorList>
            <person name="Florea S."/>
            <person name="Webb J.S."/>
            <person name="Jaromczyk J."/>
            <person name="Schardl C.L."/>
        </authorList>
    </citation>
    <scope>NUCLEOTIDE SEQUENCE [LARGE SCALE GENOMIC DNA]</scope>
    <source>
        <strain evidence="14">KCTC 42131</strain>
    </source>
</reference>
<feature type="binding site" evidence="12">
    <location>
        <position position="75"/>
    </location>
    <ligand>
        <name>Na(+)</name>
        <dbReference type="ChEBI" id="CHEBI:29101"/>
        <note>structural</note>
    </ligand>
</feature>
<evidence type="ECO:0000256" key="2">
    <source>
        <dbReference type="ARBA" id="ARBA00022475"/>
    </source>
</evidence>
<comment type="similarity">
    <text evidence="10 12">Belongs to the fluoride channel Fluc/FEX (TC 1.A.43) family.</text>
</comment>
<dbReference type="AlphaFoldDB" id="A0A1E8CI44"/>
<comment type="catalytic activity">
    <reaction evidence="11">
        <text>fluoride(in) = fluoride(out)</text>
        <dbReference type="Rhea" id="RHEA:76159"/>
        <dbReference type="ChEBI" id="CHEBI:17051"/>
    </reaction>
    <physiologicalReaction direction="left-to-right" evidence="11">
        <dbReference type="Rhea" id="RHEA:76160"/>
    </physiologicalReaction>
</comment>
<keyword evidence="4 12" id="KW-0812">Transmembrane</keyword>
<evidence type="ECO:0000256" key="10">
    <source>
        <dbReference type="ARBA" id="ARBA00035120"/>
    </source>
</evidence>
<keyword evidence="3" id="KW-0997">Cell inner membrane</keyword>
<dbReference type="PANTHER" id="PTHR28259:SF1">
    <property type="entry name" value="FLUORIDE EXPORT PROTEIN 1-RELATED"/>
    <property type="match status" value="1"/>
</dbReference>
<keyword evidence="8 12" id="KW-0472">Membrane</keyword>
<evidence type="ECO:0000256" key="4">
    <source>
        <dbReference type="ARBA" id="ARBA00022692"/>
    </source>
</evidence>
<evidence type="ECO:0000256" key="12">
    <source>
        <dbReference type="HAMAP-Rule" id="MF_00454"/>
    </source>
</evidence>
<dbReference type="STRING" id="1524254.PHACT_01195"/>
<evidence type="ECO:0000256" key="8">
    <source>
        <dbReference type="ARBA" id="ARBA00023136"/>
    </source>
</evidence>
<comment type="subcellular location">
    <subcellularLocation>
        <location evidence="1 12">Cell membrane</location>
        <topology evidence="1 12">Multi-pass membrane protein</topology>
    </subcellularLocation>
</comment>
<evidence type="ECO:0000256" key="3">
    <source>
        <dbReference type="ARBA" id="ARBA00022519"/>
    </source>
</evidence>
<evidence type="ECO:0000313" key="13">
    <source>
        <dbReference type="EMBL" id="OFE11927.1"/>
    </source>
</evidence>
<dbReference type="OrthoDB" id="9806299at2"/>
<evidence type="ECO:0000313" key="14">
    <source>
        <dbReference type="Proteomes" id="UP000175669"/>
    </source>
</evidence>
<dbReference type="GO" id="GO:0140114">
    <property type="term" value="P:cellular detoxification of fluoride"/>
    <property type="evidence" value="ECO:0007669"/>
    <property type="project" value="UniProtKB-UniRule"/>
</dbReference>
<dbReference type="NCBIfam" id="TIGR00494">
    <property type="entry name" value="crcB"/>
    <property type="match status" value="1"/>
</dbReference>
<feature type="transmembrane region" description="Helical" evidence="12">
    <location>
        <begin position="103"/>
        <end position="124"/>
    </location>
</feature>
<comment type="activity regulation">
    <text evidence="12">Na(+) is not transported, but it plays an essential structural role and its presence is essential for fluoride channel function.</text>
</comment>
<keyword evidence="5 12" id="KW-1133">Transmembrane helix</keyword>
<evidence type="ECO:0000256" key="7">
    <source>
        <dbReference type="ARBA" id="ARBA00023065"/>
    </source>
</evidence>
<keyword evidence="6 12" id="KW-0915">Sodium</keyword>
<name>A0A1E8CI44_9GAMM</name>
<dbReference type="RefSeq" id="WP_070115552.1">
    <property type="nucleotide sequence ID" value="NZ_CAXATG010000002.1"/>
</dbReference>
<comment type="function">
    <text evidence="12">Fluoride-specific ion channel. Important for reducing fluoride concentration in the cell, thus reducing its toxicity.</text>
</comment>
<evidence type="ECO:0000256" key="1">
    <source>
        <dbReference type="ARBA" id="ARBA00004651"/>
    </source>
</evidence>
<dbReference type="Proteomes" id="UP000175669">
    <property type="component" value="Unassembled WGS sequence"/>
</dbReference>
<evidence type="ECO:0000256" key="9">
    <source>
        <dbReference type="ARBA" id="ARBA00023303"/>
    </source>
</evidence>
<sequence>MMTYLAIAVGGAIGALSRYALMELIATHTDSRLPWGTLLVNIFGALLIGILYVIISEKLLLSEAARALLIVGFLGAFTTFSTFSLDTLLLIQQGWWLQAVGYMLASVLVCVLATWLGMALARLLT</sequence>